<accession>A0AAP0WTP5</accession>
<dbReference type="InterPro" id="IPR036378">
    <property type="entry name" value="FAS1_dom_sf"/>
</dbReference>
<reference evidence="4 5" key="1">
    <citation type="journal article" date="2024" name="Plant J.">
        <title>Genome sequences and population genomics reveal climatic adaptation and genomic divergence between two closely related sweetgum species.</title>
        <authorList>
            <person name="Xu W.Q."/>
            <person name="Ren C.Q."/>
            <person name="Zhang X.Y."/>
            <person name="Comes H.P."/>
            <person name="Liu X.H."/>
            <person name="Li Y.G."/>
            <person name="Kettle C.J."/>
            <person name="Jalonen R."/>
            <person name="Gaisberger H."/>
            <person name="Ma Y.Z."/>
            <person name="Qiu Y.X."/>
        </authorList>
    </citation>
    <scope>NUCLEOTIDE SEQUENCE [LARGE SCALE GENOMIC DNA]</scope>
    <source>
        <strain evidence="4">Hangzhou</strain>
    </source>
</reference>
<dbReference type="SUPFAM" id="SSF82153">
    <property type="entry name" value="FAS1 domain"/>
    <property type="match status" value="1"/>
</dbReference>
<organism evidence="4 5">
    <name type="scientific">Liquidambar formosana</name>
    <name type="common">Formosan gum</name>
    <dbReference type="NCBI Taxonomy" id="63359"/>
    <lineage>
        <taxon>Eukaryota</taxon>
        <taxon>Viridiplantae</taxon>
        <taxon>Streptophyta</taxon>
        <taxon>Embryophyta</taxon>
        <taxon>Tracheophyta</taxon>
        <taxon>Spermatophyta</taxon>
        <taxon>Magnoliopsida</taxon>
        <taxon>eudicotyledons</taxon>
        <taxon>Gunneridae</taxon>
        <taxon>Pentapetalae</taxon>
        <taxon>Saxifragales</taxon>
        <taxon>Altingiaceae</taxon>
        <taxon>Liquidambar</taxon>
    </lineage>
</organism>
<evidence type="ECO:0000313" key="5">
    <source>
        <dbReference type="Proteomes" id="UP001415857"/>
    </source>
</evidence>
<dbReference type="PANTHER" id="PTHR33985:SF2">
    <property type="entry name" value="EXPRESSED PROTEIN"/>
    <property type="match status" value="1"/>
</dbReference>
<keyword evidence="5" id="KW-1185">Reference proteome</keyword>
<feature type="domain" description="FAS1" evidence="3">
    <location>
        <begin position="53"/>
        <end position="178"/>
    </location>
</feature>
<dbReference type="EMBL" id="JBBPBK010000010">
    <property type="protein sequence ID" value="KAK9276535.1"/>
    <property type="molecule type" value="Genomic_DNA"/>
</dbReference>
<dbReference type="AlphaFoldDB" id="A0AAP0WTP5"/>
<feature type="compositionally biased region" description="Acidic residues" evidence="2">
    <location>
        <begin position="31"/>
        <end position="43"/>
    </location>
</feature>
<name>A0AAP0WTP5_LIQFO</name>
<dbReference type="PANTHER" id="PTHR33985">
    <property type="entry name" value="OS02G0491300 PROTEIN-RELATED"/>
    <property type="match status" value="1"/>
</dbReference>
<evidence type="ECO:0000259" key="3">
    <source>
        <dbReference type="PROSITE" id="PS50213"/>
    </source>
</evidence>
<feature type="region of interest" description="Disordered" evidence="2">
    <location>
        <begin position="26"/>
        <end position="52"/>
    </location>
</feature>
<dbReference type="PROSITE" id="PS50213">
    <property type="entry name" value="FAS1"/>
    <property type="match status" value="1"/>
</dbReference>
<evidence type="ECO:0000256" key="1">
    <source>
        <dbReference type="ARBA" id="ARBA00007843"/>
    </source>
</evidence>
<sequence length="216" mass="23387">MCCRQEVIGVRGRWWRRQGIFNGYGGSDGGWDGEGDEDGDEEASSSTLPPPPRSDFFTPILTHLGFQQLATAVPSLSVTSTWTGPFTIFAPSDASIHTCPSCSLPRLLQEHIVPGVFSLNYLRTLAFGTKIETIVPGRCVTVTSALNNSKIFVGGVEITRPDLFDNGLLIVHGLDGFVSHLSPLSCNIERMTSLSFPQAQSTDRIRSPSGVVRHAP</sequence>
<evidence type="ECO:0000256" key="2">
    <source>
        <dbReference type="SAM" id="MobiDB-lite"/>
    </source>
</evidence>
<dbReference type="Proteomes" id="UP001415857">
    <property type="component" value="Unassembled WGS sequence"/>
</dbReference>
<protein>
    <recommendedName>
        <fullName evidence="3">FAS1 domain-containing protein</fullName>
    </recommendedName>
</protein>
<comment type="caution">
    <text evidence="4">The sequence shown here is derived from an EMBL/GenBank/DDBJ whole genome shotgun (WGS) entry which is preliminary data.</text>
</comment>
<dbReference type="Pfam" id="PF02469">
    <property type="entry name" value="Fasciclin"/>
    <property type="match status" value="1"/>
</dbReference>
<gene>
    <name evidence="4" type="ORF">L1049_006069</name>
</gene>
<comment type="similarity">
    <text evidence="1">Belongs to the fasciclin-like AGP family.</text>
</comment>
<evidence type="ECO:0000313" key="4">
    <source>
        <dbReference type="EMBL" id="KAK9276535.1"/>
    </source>
</evidence>
<dbReference type="InterPro" id="IPR000782">
    <property type="entry name" value="FAS1_domain"/>
</dbReference>
<proteinExistence type="inferred from homology"/>
<dbReference type="Gene3D" id="2.30.180.10">
    <property type="entry name" value="FAS1 domain"/>
    <property type="match status" value="1"/>
</dbReference>
<dbReference type="InterPro" id="IPR052806">
    <property type="entry name" value="Fasciclin-like_AGP"/>
</dbReference>